<dbReference type="InterPro" id="IPR050438">
    <property type="entry name" value="LMW_PTPase"/>
</dbReference>
<dbReference type="Proteomes" id="UP001138672">
    <property type="component" value="Unassembled WGS sequence"/>
</dbReference>
<dbReference type="Gene3D" id="3.40.50.2300">
    <property type="match status" value="1"/>
</dbReference>
<dbReference type="GO" id="GO:0004725">
    <property type="term" value="F:protein tyrosine phosphatase activity"/>
    <property type="evidence" value="ECO:0007669"/>
    <property type="project" value="UniProtKB-EC"/>
</dbReference>
<organism evidence="7 9">
    <name type="scientific">Formosa algae</name>
    <dbReference type="NCBI Taxonomy" id="225843"/>
    <lineage>
        <taxon>Bacteria</taxon>
        <taxon>Pseudomonadati</taxon>
        <taxon>Bacteroidota</taxon>
        <taxon>Flavobacteriia</taxon>
        <taxon>Flavobacteriales</taxon>
        <taxon>Flavobacteriaceae</taxon>
        <taxon>Formosa</taxon>
    </lineage>
</organism>
<evidence type="ECO:0000259" key="6">
    <source>
        <dbReference type="SMART" id="SM00226"/>
    </source>
</evidence>
<proteinExistence type="inferred from homology"/>
<dbReference type="PRINTS" id="PR00719">
    <property type="entry name" value="LMWPTPASE"/>
</dbReference>
<dbReference type="RefSeq" id="WP_057780313.1">
    <property type="nucleotide sequence ID" value="NZ_JAGGJQ010000005.1"/>
</dbReference>
<evidence type="ECO:0000256" key="2">
    <source>
        <dbReference type="ARBA" id="ARBA00013064"/>
    </source>
</evidence>
<dbReference type="Proteomes" id="UP001231587">
    <property type="component" value="Unassembled WGS sequence"/>
</dbReference>
<evidence type="ECO:0000256" key="5">
    <source>
        <dbReference type="PIRSR" id="PIRSR617867-1"/>
    </source>
</evidence>
<gene>
    <name evidence="7" type="ORF">J2Z56_002162</name>
    <name evidence="8" type="ORF">J2Z57_002286</name>
</gene>
<name>A0A9X0YKG7_9FLAO</name>
<feature type="active site" description="Proton donor" evidence="5">
    <location>
        <position position="122"/>
    </location>
</feature>
<dbReference type="SUPFAM" id="SSF52788">
    <property type="entry name" value="Phosphotyrosine protein phosphatases I"/>
    <property type="match status" value="1"/>
</dbReference>
<dbReference type="InterPro" id="IPR023485">
    <property type="entry name" value="Ptyr_pPase"/>
</dbReference>
<evidence type="ECO:0000313" key="10">
    <source>
        <dbReference type="Proteomes" id="UP001231587"/>
    </source>
</evidence>
<evidence type="ECO:0000313" key="7">
    <source>
        <dbReference type="EMBL" id="MBP1840235.1"/>
    </source>
</evidence>
<sequence length="150" mass="17105">MTKILMVCLGNICRSPLAEGILRSKLPYEDFVVDSAGTSSYHIGSHPDNRSITVGNKYGINISNLMGRQFSVRDFDDFDIIYAMDRANYRDILHLARHDNDKQKVKMILNEVYPNQDYDVPDPYHGGTHGFENVYKMLDEACDIIADNLK</sequence>
<evidence type="ECO:0000313" key="9">
    <source>
        <dbReference type="Proteomes" id="UP001138672"/>
    </source>
</evidence>
<evidence type="ECO:0000256" key="1">
    <source>
        <dbReference type="ARBA" id="ARBA00011063"/>
    </source>
</evidence>
<dbReference type="EMBL" id="JAGGJQ010000005">
    <property type="protein sequence ID" value="MBP1840235.1"/>
    <property type="molecule type" value="Genomic_DNA"/>
</dbReference>
<protein>
    <recommendedName>
        <fullName evidence="2">protein-tyrosine-phosphatase</fullName>
        <ecNumber evidence="2">3.1.3.48</ecNumber>
    </recommendedName>
</protein>
<keyword evidence="10" id="KW-1185">Reference proteome</keyword>
<feature type="active site" evidence="5">
    <location>
        <position position="14"/>
    </location>
</feature>
<dbReference type="InterPro" id="IPR017867">
    <property type="entry name" value="Tyr_phospatase_low_mol_wt"/>
</dbReference>
<evidence type="ECO:0000256" key="4">
    <source>
        <dbReference type="ARBA" id="ARBA00022912"/>
    </source>
</evidence>
<dbReference type="PANTHER" id="PTHR11717">
    <property type="entry name" value="LOW MOLECULAR WEIGHT PROTEIN TYROSINE PHOSPHATASE"/>
    <property type="match status" value="1"/>
</dbReference>
<reference evidence="7" key="1">
    <citation type="submission" date="2021-03" db="EMBL/GenBank/DDBJ databases">
        <title>Genomic Encyclopedia of Type Strains, Phase IV (KMG-IV): sequencing the most valuable type-strain genomes for metagenomic binning, comparative biology and taxonomic classification.</title>
        <authorList>
            <person name="Goeker M."/>
        </authorList>
    </citation>
    <scope>NUCLEOTIDE SEQUENCE</scope>
    <source>
        <strain evidence="7">DSM 15523</strain>
        <strain evidence="8 10">DSM 16476</strain>
    </source>
</reference>
<keyword evidence="4" id="KW-0904">Protein phosphatase</keyword>
<comment type="similarity">
    <text evidence="1">Belongs to the low molecular weight phosphotyrosine protein phosphatase family.</text>
</comment>
<comment type="caution">
    <text evidence="7">The sequence shown here is derived from an EMBL/GenBank/DDBJ whole genome shotgun (WGS) entry which is preliminary data.</text>
</comment>
<dbReference type="Pfam" id="PF01451">
    <property type="entry name" value="LMWPc"/>
    <property type="match status" value="1"/>
</dbReference>
<dbReference type="SMART" id="SM00226">
    <property type="entry name" value="LMWPc"/>
    <property type="match status" value="1"/>
</dbReference>
<dbReference type="EMBL" id="JAUSUU010000006">
    <property type="protein sequence ID" value="MDQ0335835.1"/>
    <property type="molecule type" value="Genomic_DNA"/>
</dbReference>
<keyword evidence="3 7" id="KW-0378">Hydrolase</keyword>
<evidence type="ECO:0000313" key="8">
    <source>
        <dbReference type="EMBL" id="MDQ0335835.1"/>
    </source>
</evidence>
<dbReference type="CDD" id="cd16343">
    <property type="entry name" value="LMWPTP"/>
    <property type="match status" value="1"/>
</dbReference>
<dbReference type="InterPro" id="IPR036196">
    <property type="entry name" value="Ptyr_pPase_sf"/>
</dbReference>
<feature type="domain" description="Phosphotyrosine protein phosphatase I" evidence="6">
    <location>
        <begin position="2"/>
        <end position="148"/>
    </location>
</feature>
<dbReference type="AlphaFoldDB" id="A0A9X0YKG7"/>
<evidence type="ECO:0000256" key="3">
    <source>
        <dbReference type="ARBA" id="ARBA00022801"/>
    </source>
</evidence>
<dbReference type="PANTHER" id="PTHR11717:SF7">
    <property type="entry name" value="LOW MOLECULAR WEIGHT PHOSPHOTYROSINE PROTEIN PHOSPHATASE"/>
    <property type="match status" value="1"/>
</dbReference>
<feature type="active site" description="Nucleophile" evidence="5">
    <location>
        <position position="8"/>
    </location>
</feature>
<accession>A0A9X0YKG7</accession>
<dbReference type="EC" id="3.1.3.48" evidence="2"/>